<dbReference type="Gene3D" id="2.60.40.10">
    <property type="entry name" value="Immunoglobulins"/>
    <property type="match status" value="1"/>
</dbReference>
<reference evidence="2 3" key="1">
    <citation type="submission" date="2020-03" db="EMBL/GenBank/DDBJ databases">
        <title>WGS of the type strain of Planosporangium spp.</title>
        <authorList>
            <person name="Thawai C."/>
        </authorList>
    </citation>
    <scope>NUCLEOTIDE SEQUENCE [LARGE SCALE GENOMIC DNA]</scope>
    <source>
        <strain evidence="2 3">TBRC 5610</strain>
    </source>
</reference>
<comment type="caution">
    <text evidence="2">The sequence shown here is derived from an EMBL/GenBank/DDBJ whole genome shotgun (WGS) entry which is preliminary data.</text>
</comment>
<name>A0ABX0Y3Q1_9ACTN</name>
<keyword evidence="1" id="KW-0732">Signal</keyword>
<gene>
    <name evidence="2" type="ORF">HC031_25295</name>
</gene>
<dbReference type="Proteomes" id="UP000722989">
    <property type="component" value="Unassembled WGS sequence"/>
</dbReference>
<sequence>MRLVRSTGAIGLALATTTMLALPAHAEPSSPQAGGGVEFSIPDIRSGRVTDVATFSVKTEESAPGAQSLAAAKSPTGTLAILDRSMLSQGITSAANTSFVDLSWEAYAKTAQYGISRDGKVIASLAAGVSNFRDTSVVAGTSYRYNVVPLDADTDAKARMWSMNVRVPVAPATGEDSARSLQTQAASEVRVMAAASTTTVTWVTFIPQSRIDGPPVGCDYGSGYQYGGDGHGYDWTSPSYRTAVSAVIDWGSKSVNGNVSIGTTHVYRNGALVAQKTAAANDSGAKKMGSGSNYVDVRMVTHSGNPFCHLNAIDGAFSIHLTQGGNYSIFSGNHRQMPNHYVYIYNGGRVTDVYKRDAVSPLCLAGSILCELANFYGSGSF</sequence>
<keyword evidence="3" id="KW-1185">Reference proteome</keyword>
<evidence type="ECO:0000313" key="3">
    <source>
        <dbReference type="Proteomes" id="UP000722989"/>
    </source>
</evidence>
<evidence type="ECO:0000256" key="1">
    <source>
        <dbReference type="SAM" id="SignalP"/>
    </source>
</evidence>
<feature type="signal peptide" evidence="1">
    <location>
        <begin position="1"/>
        <end position="26"/>
    </location>
</feature>
<proteinExistence type="predicted"/>
<evidence type="ECO:0000313" key="2">
    <source>
        <dbReference type="EMBL" id="NJC73007.1"/>
    </source>
</evidence>
<dbReference type="EMBL" id="JAATVY010000024">
    <property type="protein sequence ID" value="NJC73007.1"/>
    <property type="molecule type" value="Genomic_DNA"/>
</dbReference>
<dbReference type="InterPro" id="IPR013783">
    <property type="entry name" value="Ig-like_fold"/>
</dbReference>
<protein>
    <submittedName>
        <fullName evidence="2">Uncharacterized protein</fullName>
    </submittedName>
</protein>
<accession>A0ABX0Y3Q1</accession>
<feature type="chain" id="PRO_5046521667" evidence="1">
    <location>
        <begin position="27"/>
        <end position="381"/>
    </location>
</feature>
<organism evidence="2 3">
    <name type="scientific">Planosporangium thailandense</name>
    <dbReference type="NCBI Taxonomy" id="765197"/>
    <lineage>
        <taxon>Bacteria</taxon>
        <taxon>Bacillati</taxon>
        <taxon>Actinomycetota</taxon>
        <taxon>Actinomycetes</taxon>
        <taxon>Micromonosporales</taxon>
        <taxon>Micromonosporaceae</taxon>
        <taxon>Planosporangium</taxon>
    </lineage>
</organism>